<comment type="similarity">
    <text evidence="1">Belongs to the short-chain dehydrogenases/reductases (SDR) family.</text>
</comment>
<dbReference type="EMBL" id="CAEZTT010000128">
    <property type="protein sequence ID" value="CAB4582180.1"/>
    <property type="molecule type" value="Genomic_DNA"/>
</dbReference>
<evidence type="ECO:0000256" key="3">
    <source>
        <dbReference type="SAM" id="Phobius"/>
    </source>
</evidence>
<keyword evidence="2" id="KW-0560">Oxidoreductase</keyword>
<evidence type="ECO:0000256" key="2">
    <source>
        <dbReference type="ARBA" id="ARBA00023002"/>
    </source>
</evidence>
<dbReference type="PRINTS" id="PR00080">
    <property type="entry name" value="SDRFAMILY"/>
</dbReference>
<proteinExistence type="inferred from homology"/>
<keyword evidence="3" id="KW-0812">Transmembrane</keyword>
<dbReference type="PANTHER" id="PTHR42760">
    <property type="entry name" value="SHORT-CHAIN DEHYDROGENASES/REDUCTASES FAMILY MEMBER"/>
    <property type="match status" value="1"/>
</dbReference>
<keyword evidence="3" id="KW-0472">Membrane</keyword>
<dbReference type="GO" id="GO:0016616">
    <property type="term" value="F:oxidoreductase activity, acting on the CH-OH group of donors, NAD or NADP as acceptor"/>
    <property type="evidence" value="ECO:0007669"/>
    <property type="project" value="TreeGrafter"/>
</dbReference>
<accession>A0A6J6EZR5</accession>
<dbReference type="Pfam" id="PF13561">
    <property type="entry name" value="adh_short_C2"/>
    <property type="match status" value="1"/>
</dbReference>
<dbReference type="GO" id="GO:0006633">
    <property type="term" value="P:fatty acid biosynthetic process"/>
    <property type="evidence" value="ECO:0007669"/>
    <property type="project" value="TreeGrafter"/>
</dbReference>
<name>A0A6J6EZR5_9ZZZZ</name>
<evidence type="ECO:0000256" key="1">
    <source>
        <dbReference type="ARBA" id="ARBA00006484"/>
    </source>
</evidence>
<organism evidence="4">
    <name type="scientific">freshwater metagenome</name>
    <dbReference type="NCBI Taxonomy" id="449393"/>
    <lineage>
        <taxon>unclassified sequences</taxon>
        <taxon>metagenomes</taxon>
        <taxon>ecological metagenomes</taxon>
    </lineage>
</organism>
<dbReference type="InterPro" id="IPR002347">
    <property type="entry name" value="SDR_fam"/>
</dbReference>
<dbReference type="FunFam" id="3.40.50.720:FF:000084">
    <property type="entry name" value="Short-chain dehydrogenase reductase"/>
    <property type="match status" value="1"/>
</dbReference>
<gene>
    <name evidence="4" type="ORF">UFOPK1726_01004</name>
</gene>
<dbReference type="AlphaFoldDB" id="A0A6J6EZR5"/>
<dbReference type="Gene3D" id="3.40.50.720">
    <property type="entry name" value="NAD(P)-binding Rossmann-like Domain"/>
    <property type="match status" value="1"/>
</dbReference>
<evidence type="ECO:0000313" key="4">
    <source>
        <dbReference type="EMBL" id="CAB4582180.1"/>
    </source>
</evidence>
<dbReference type="GO" id="GO:0048038">
    <property type="term" value="F:quinone binding"/>
    <property type="evidence" value="ECO:0007669"/>
    <property type="project" value="TreeGrafter"/>
</dbReference>
<feature type="transmembrane region" description="Helical" evidence="3">
    <location>
        <begin position="122"/>
        <end position="142"/>
    </location>
</feature>
<dbReference type="PRINTS" id="PR00081">
    <property type="entry name" value="GDHRDH"/>
</dbReference>
<dbReference type="PANTHER" id="PTHR42760:SF133">
    <property type="entry name" value="3-OXOACYL-[ACYL-CARRIER-PROTEIN] REDUCTASE"/>
    <property type="match status" value="1"/>
</dbReference>
<dbReference type="InterPro" id="IPR036291">
    <property type="entry name" value="NAD(P)-bd_dom_sf"/>
</dbReference>
<dbReference type="InterPro" id="IPR020904">
    <property type="entry name" value="Sc_DH/Rdtase_CS"/>
</dbReference>
<protein>
    <submittedName>
        <fullName evidence="4">Unannotated protein</fullName>
    </submittedName>
</protein>
<keyword evidence="3" id="KW-1133">Transmembrane helix</keyword>
<dbReference type="SUPFAM" id="SSF51735">
    <property type="entry name" value="NAD(P)-binding Rossmann-fold domains"/>
    <property type="match status" value="1"/>
</dbReference>
<dbReference type="PROSITE" id="PS00061">
    <property type="entry name" value="ADH_SHORT"/>
    <property type="match status" value="1"/>
</dbReference>
<sequence>MTKVALITGGNRGIGREIALAYQAAGFQVFITSRNMTELAGCTTLIADLTQQGAADAIFDQIEGAGYQVDVLVANAGISRETLLIRTSDDDIEYLLQTNLAATMRLCRRAAKSMMKQRSGSIVLIGSVLGMSGSAGSTIYAATKSALIGMARSMARELGSRNIRVNVVAPGYVNTDMTNSLPNNFKDQVVSQTPLGRIAEPAEIAKTVLFLGSEDASFITGAVIPVDGGLGMGN</sequence>
<reference evidence="4" key="1">
    <citation type="submission" date="2020-05" db="EMBL/GenBank/DDBJ databases">
        <authorList>
            <person name="Chiriac C."/>
            <person name="Salcher M."/>
            <person name="Ghai R."/>
            <person name="Kavagutti S V."/>
        </authorList>
    </citation>
    <scope>NUCLEOTIDE SEQUENCE</scope>
</reference>